<keyword evidence="3" id="KW-1185">Reference proteome</keyword>
<reference evidence="2 3" key="1">
    <citation type="submission" date="2024-05" db="EMBL/GenBank/DDBJ databases">
        <authorList>
            <person name="De Oliveira J.P."/>
            <person name="Noriler S.A."/>
            <person name="De Oliveira A.G."/>
            <person name="Sipoli D.S."/>
        </authorList>
    </citation>
    <scope>NUCLEOTIDE SEQUENCE [LARGE SCALE GENOMIC DNA]</scope>
    <source>
        <strain evidence="2 3">LABIM186</strain>
    </source>
</reference>
<feature type="domain" description="DUF2345" evidence="1">
    <location>
        <begin position="1"/>
        <end position="103"/>
    </location>
</feature>
<proteinExistence type="predicted"/>
<gene>
    <name evidence="2" type="ORF">ABH309_17935</name>
</gene>
<dbReference type="Pfam" id="PF10106">
    <property type="entry name" value="DUF2345"/>
    <property type="match status" value="1"/>
</dbReference>
<name>A0ABV0H8R7_9NEIS</name>
<dbReference type="InterPro" id="IPR018769">
    <property type="entry name" value="VgrG2_DUF2345"/>
</dbReference>
<evidence type="ECO:0000259" key="1">
    <source>
        <dbReference type="Pfam" id="PF10106"/>
    </source>
</evidence>
<dbReference type="RefSeq" id="WP_347787836.1">
    <property type="nucleotide sequence ID" value="NZ_JBDQQU010000017.1"/>
</dbReference>
<feature type="non-terminal residue" evidence="2">
    <location>
        <position position="1"/>
    </location>
</feature>
<dbReference type="EMBL" id="JBDQQU010000017">
    <property type="protein sequence ID" value="MEO3956326.1"/>
    <property type="molecule type" value="Genomic_DNA"/>
</dbReference>
<organism evidence="2 3">
    <name type="scientific">Chromobacterium piscinae</name>
    <dbReference type="NCBI Taxonomy" id="686831"/>
    <lineage>
        <taxon>Bacteria</taxon>
        <taxon>Pseudomonadati</taxon>
        <taxon>Pseudomonadota</taxon>
        <taxon>Betaproteobacteria</taxon>
        <taxon>Neisseriales</taxon>
        <taxon>Chromobacteriaceae</taxon>
        <taxon>Chromobacterium</taxon>
    </lineage>
</organism>
<protein>
    <submittedName>
        <fullName evidence="2">DUF2345 domain-containing protein</fullName>
    </submittedName>
</protein>
<evidence type="ECO:0000313" key="3">
    <source>
        <dbReference type="Proteomes" id="UP001438292"/>
    </source>
</evidence>
<dbReference type="Proteomes" id="UP001438292">
    <property type="component" value="Unassembled WGS sequence"/>
</dbReference>
<sequence length="183" mass="19583">RWLHNVGQHISLFVAGVKDKVALKLIAAKGKVQVQAQSDAMELTADKDLTITSIKGRAIIQAQQEILLTSGGGYIRLKGGNIEVHCPSEVSIKGASHSLSGPASIGTDMKGFPSAELYNEKFQVLGPDGKPLKNIQLLIDDGKNKLLHNIKSNGSSQRIHTANETPLKASLVWDEIVDGKGKA</sequence>
<accession>A0ABV0H8R7</accession>
<evidence type="ECO:0000313" key="2">
    <source>
        <dbReference type="EMBL" id="MEO3956326.1"/>
    </source>
</evidence>
<comment type="caution">
    <text evidence="2">The sequence shown here is derived from an EMBL/GenBank/DDBJ whole genome shotgun (WGS) entry which is preliminary data.</text>
</comment>